<proteinExistence type="predicted"/>
<reference evidence="1" key="1">
    <citation type="journal article" date="2014" name="Front. Microbiol.">
        <title>High frequency of phylogenetically diverse reductive dehalogenase-homologous genes in deep subseafloor sedimentary metagenomes.</title>
        <authorList>
            <person name="Kawai M."/>
            <person name="Futagami T."/>
            <person name="Toyoda A."/>
            <person name="Takaki Y."/>
            <person name="Nishi S."/>
            <person name="Hori S."/>
            <person name="Arai W."/>
            <person name="Tsubouchi T."/>
            <person name="Morono Y."/>
            <person name="Uchiyama I."/>
            <person name="Ito T."/>
            <person name="Fujiyama A."/>
            <person name="Inagaki F."/>
            <person name="Takami H."/>
        </authorList>
    </citation>
    <scope>NUCLEOTIDE SEQUENCE</scope>
    <source>
        <strain evidence="1">Expedition CK06-06</strain>
    </source>
</reference>
<accession>X1L2U2</accession>
<gene>
    <name evidence="1" type="ORF">S06H3_22295</name>
</gene>
<evidence type="ECO:0000313" key="1">
    <source>
        <dbReference type="EMBL" id="GAI13293.1"/>
    </source>
</evidence>
<name>X1L2U2_9ZZZZ</name>
<organism evidence="1">
    <name type="scientific">marine sediment metagenome</name>
    <dbReference type="NCBI Taxonomy" id="412755"/>
    <lineage>
        <taxon>unclassified sequences</taxon>
        <taxon>metagenomes</taxon>
        <taxon>ecological metagenomes</taxon>
    </lineage>
</organism>
<feature type="non-terminal residue" evidence="1">
    <location>
        <position position="120"/>
    </location>
</feature>
<sequence>MDLLEFFDHLEKWEEERKEDSRRKAITTVLRSKPNAYKEAIVKSALDRIMWYFENDKFGVLSVCKKGISKKKTFKVQLKLIQKLQAQKLHCIAHIGFWEKISARSLFIPQITRKQIRTLA</sequence>
<protein>
    <submittedName>
        <fullName evidence="1">Uncharacterized protein</fullName>
    </submittedName>
</protein>
<comment type="caution">
    <text evidence="1">The sequence shown here is derived from an EMBL/GenBank/DDBJ whole genome shotgun (WGS) entry which is preliminary data.</text>
</comment>
<dbReference type="AlphaFoldDB" id="X1L2U2"/>
<dbReference type="EMBL" id="BARV01011885">
    <property type="protein sequence ID" value="GAI13293.1"/>
    <property type="molecule type" value="Genomic_DNA"/>
</dbReference>